<evidence type="ECO:0000313" key="2">
    <source>
        <dbReference type="Proteomes" id="UP001317822"/>
    </source>
</evidence>
<gene>
    <name evidence="1" type="ORF">LA521A_21250</name>
</gene>
<sequence length="336" mass="37276">MHQLEIEETELVQHYLAVDPVTAIAVTNGALDIAIKLKSLFGSRRDNAETKKMLGILIKQNAKIISQLNQVLAILNNLGVIVQQAVRTELATFLKDGISADLLSFYETYAVDVEHPELDKEVRSRYEAILPTFVRGGRQFTLSDTYGFGHFHTVGLAMVMEDWIRERLGQHITFRTQAMNTYIAYLERVIDPSEPGSVGAQLAVADAQIARLSALLDAADAKVRAGFTLKGRVRWKTDGGWDIELTTFHTAKGDRVTGYSVHSEEKETARERNNPHLAERVAGADPIDNGDKSVQGRVAYWNAIRAALAIAENDRRILLTSIAGANKYIEYGRQVG</sequence>
<proteinExistence type="predicted"/>
<evidence type="ECO:0000313" key="1">
    <source>
        <dbReference type="EMBL" id="BDU16924.1"/>
    </source>
</evidence>
<organism evidence="1 2">
    <name type="scientific">Lysobacter auxotrophicus</name>
    <dbReference type="NCBI Taxonomy" id="2992573"/>
    <lineage>
        <taxon>Bacteria</taxon>
        <taxon>Pseudomonadati</taxon>
        <taxon>Pseudomonadota</taxon>
        <taxon>Gammaproteobacteria</taxon>
        <taxon>Lysobacterales</taxon>
        <taxon>Lysobacteraceae</taxon>
        <taxon>Lysobacter</taxon>
    </lineage>
</organism>
<protein>
    <submittedName>
        <fullName evidence="1">Uncharacterized protein</fullName>
    </submittedName>
</protein>
<dbReference type="RefSeq" id="WP_281778894.1">
    <property type="nucleotide sequence ID" value="NZ_AP027041.1"/>
</dbReference>
<dbReference type="EMBL" id="AP027041">
    <property type="protein sequence ID" value="BDU16924.1"/>
    <property type="molecule type" value="Genomic_DNA"/>
</dbReference>
<keyword evidence="2" id="KW-1185">Reference proteome</keyword>
<reference evidence="1 2" key="1">
    <citation type="journal article" date="2023" name="Int. J. Syst. Evol. Microbiol.">
        <title>Physiological and genomic analyses of cobalamin (vitamin B12)-auxotrophy of Lysobacter auxotrophicus sp. nov., a methionine-auxotrophic chitinolytic bacterium isolated from chitin-treated soil.</title>
        <authorList>
            <person name="Saito A."/>
            <person name="Dohra H."/>
            <person name="Hamada M."/>
            <person name="Moriuchi R."/>
            <person name="Kotsuchibashi Y."/>
            <person name="Mori K."/>
        </authorList>
    </citation>
    <scope>NUCLEOTIDE SEQUENCE [LARGE SCALE GENOMIC DNA]</scope>
    <source>
        <strain evidence="1 2">5-21a</strain>
    </source>
</reference>
<accession>A0ABM8DEA5</accession>
<dbReference type="Proteomes" id="UP001317822">
    <property type="component" value="Chromosome"/>
</dbReference>
<name>A0ABM8DEA5_9GAMM</name>